<dbReference type="Proteomes" id="UP001651158">
    <property type="component" value="Unassembled WGS sequence"/>
</dbReference>
<evidence type="ECO:0008006" key="3">
    <source>
        <dbReference type="Google" id="ProtNLM"/>
    </source>
</evidence>
<sequence length="121" mass="12876">MLFCAVPLPLTPNPCPGLAWPALPCPDLAFASPHCVVWICKRLHPTFAHLLMSRSLRQIRHQKYSLLIRLDPLFGSLIGTATTPLAVNRSAATVAVAAAAAAAAAAASSLDHILASEQHRH</sequence>
<evidence type="ECO:0000313" key="2">
    <source>
        <dbReference type="Proteomes" id="UP001651158"/>
    </source>
</evidence>
<name>A0ABR4Q278_9CEST</name>
<dbReference type="EMBL" id="JAKROA010000016">
    <property type="protein sequence ID" value="KAL5103786.1"/>
    <property type="molecule type" value="Genomic_DNA"/>
</dbReference>
<protein>
    <recommendedName>
        <fullName evidence="3">Secreted protein</fullName>
    </recommendedName>
</protein>
<comment type="caution">
    <text evidence="1">The sequence shown here is derived from an EMBL/GenBank/DDBJ whole genome shotgun (WGS) entry which is preliminary data.</text>
</comment>
<proteinExistence type="predicted"/>
<keyword evidence="2" id="KW-1185">Reference proteome</keyword>
<gene>
    <name evidence="1" type="ORF">TcWFU_009568</name>
</gene>
<evidence type="ECO:0000313" key="1">
    <source>
        <dbReference type="EMBL" id="KAL5103786.1"/>
    </source>
</evidence>
<organism evidence="1 2">
    <name type="scientific">Taenia crassiceps</name>
    <dbReference type="NCBI Taxonomy" id="6207"/>
    <lineage>
        <taxon>Eukaryota</taxon>
        <taxon>Metazoa</taxon>
        <taxon>Spiralia</taxon>
        <taxon>Lophotrochozoa</taxon>
        <taxon>Platyhelminthes</taxon>
        <taxon>Cestoda</taxon>
        <taxon>Eucestoda</taxon>
        <taxon>Cyclophyllidea</taxon>
        <taxon>Taeniidae</taxon>
        <taxon>Taenia</taxon>
    </lineage>
</organism>
<reference evidence="1 2" key="1">
    <citation type="journal article" date="2022" name="Front. Cell. Infect. Microbiol.">
        <title>The Genomes of Two Strains of Taenia crassiceps the Animal Model for the Study of Human Cysticercosis.</title>
        <authorList>
            <person name="Bobes R.J."/>
            <person name="Estrada K."/>
            <person name="Rios-Valencia D.G."/>
            <person name="Calderon-Gallegos A."/>
            <person name="de la Torre P."/>
            <person name="Carrero J.C."/>
            <person name="Sanchez-Flores A."/>
            <person name="Laclette J.P."/>
        </authorList>
    </citation>
    <scope>NUCLEOTIDE SEQUENCE [LARGE SCALE GENOMIC DNA]</scope>
    <source>
        <strain evidence="1">WFUcys</strain>
    </source>
</reference>
<accession>A0ABR4Q278</accession>